<keyword evidence="3" id="KW-1185">Reference proteome</keyword>
<organism evidence="2 3">
    <name type="scientific">Boletus edulis BED1</name>
    <dbReference type="NCBI Taxonomy" id="1328754"/>
    <lineage>
        <taxon>Eukaryota</taxon>
        <taxon>Fungi</taxon>
        <taxon>Dikarya</taxon>
        <taxon>Basidiomycota</taxon>
        <taxon>Agaricomycotina</taxon>
        <taxon>Agaricomycetes</taxon>
        <taxon>Agaricomycetidae</taxon>
        <taxon>Boletales</taxon>
        <taxon>Boletineae</taxon>
        <taxon>Boletaceae</taxon>
        <taxon>Boletoideae</taxon>
        <taxon>Boletus</taxon>
    </lineage>
</organism>
<comment type="caution">
    <text evidence="2">The sequence shown here is derived from an EMBL/GenBank/DDBJ whole genome shotgun (WGS) entry which is preliminary data.</text>
</comment>
<dbReference type="Pfam" id="PF01266">
    <property type="entry name" value="DAO"/>
    <property type="match status" value="1"/>
</dbReference>
<gene>
    <name evidence="2" type="ORF">L210DRAFT_3400875</name>
</gene>
<dbReference type="PANTHER" id="PTHR13847">
    <property type="entry name" value="SARCOSINE DEHYDROGENASE-RELATED"/>
    <property type="match status" value="1"/>
</dbReference>
<dbReference type="InterPro" id="IPR036188">
    <property type="entry name" value="FAD/NAD-bd_sf"/>
</dbReference>
<dbReference type="PANTHER" id="PTHR13847:SF213">
    <property type="entry name" value="DEPENDENT OXIDOREDUCTASE, PUTATIVE-RELATED"/>
    <property type="match status" value="1"/>
</dbReference>
<dbReference type="SUPFAM" id="SSF51905">
    <property type="entry name" value="FAD/NAD(P)-binding domain"/>
    <property type="match status" value="1"/>
</dbReference>
<dbReference type="InterPro" id="IPR006076">
    <property type="entry name" value="FAD-dep_OxRdtase"/>
</dbReference>
<dbReference type="AlphaFoldDB" id="A0AAD4GG06"/>
<dbReference type="Proteomes" id="UP001194468">
    <property type="component" value="Unassembled WGS sequence"/>
</dbReference>
<reference evidence="2" key="1">
    <citation type="submission" date="2019-10" db="EMBL/GenBank/DDBJ databases">
        <authorList>
            <consortium name="DOE Joint Genome Institute"/>
            <person name="Kuo A."/>
            <person name="Miyauchi S."/>
            <person name="Kiss E."/>
            <person name="Drula E."/>
            <person name="Kohler A."/>
            <person name="Sanchez-Garcia M."/>
            <person name="Andreopoulos B."/>
            <person name="Barry K.W."/>
            <person name="Bonito G."/>
            <person name="Buee M."/>
            <person name="Carver A."/>
            <person name="Chen C."/>
            <person name="Cichocki N."/>
            <person name="Clum A."/>
            <person name="Culley D."/>
            <person name="Crous P.W."/>
            <person name="Fauchery L."/>
            <person name="Girlanda M."/>
            <person name="Hayes R."/>
            <person name="Keri Z."/>
            <person name="LaButti K."/>
            <person name="Lipzen A."/>
            <person name="Lombard V."/>
            <person name="Magnuson J."/>
            <person name="Maillard F."/>
            <person name="Morin E."/>
            <person name="Murat C."/>
            <person name="Nolan M."/>
            <person name="Ohm R."/>
            <person name="Pangilinan J."/>
            <person name="Pereira M."/>
            <person name="Perotto S."/>
            <person name="Peter M."/>
            <person name="Riley R."/>
            <person name="Sitrit Y."/>
            <person name="Stielow B."/>
            <person name="Szollosi G."/>
            <person name="Zifcakova L."/>
            <person name="Stursova M."/>
            <person name="Spatafora J.W."/>
            <person name="Tedersoo L."/>
            <person name="Vaario L.-M."/>
            <person name="Yamada A."/>
            <person name="Yan M."/>
            <person name="Wang P."/>
            <person name="Xu J."/>
            <person name="Bruns T."/>
            <person name="Baldrian P."/>
            <person name="Vilgalys R."/>
            <person name="Henrissat B."/>
            <person name="Grigoriev I.V."/>
            <person name="Hibbett D."/>
            <person name="Nagy L.G."/>
            <person name="Martin F.M."/>
        </authorList>
    </citation>
    <scope>NUCLEOTIDE SEQUENCE</scope>
    <source>
        <strain evidence="2">BED1</strain>
    </source>
</reference>
<evidence type="ECO:0000313" key="2">
    <source>
        <dbReference type="EMBL" id="KAF8440480.1"/>
    </source>
</evidence>
<proteinExistence type="predicted"/>
<reference evidence="2" key="2">
    <citation type="journal article" date="2020" name="Nat. Commun.">
        <title>Large-scale genome sequencing of mycorrhizal fungi provides insights into the early evolution of symbiotic traits.</title>
        <authorList>
            <person name="Miyauchi S."/>
            <person name="Kiss E."/>
            <person name="Kuo A."/>
            <person name="Drula E."/>
            <person name="Kohler A."/>
            <person name="Sanchez-Garcia M."/>
            <person name="Morin E."/>
            <person name="Andreopoulos B."/>
            <person name="Barry K.W."/>
            <person name="Bonito G."/>
            <person name="Buee M."/>
            <person name="Carver A."/>
            <person name="Chen C."/>
            <person name="Cichocki N."/>
            <person name="Clum A."/>
            <person name="Culley D."/>
            <person name="Crous P.W."/>
            <person name="Fauchery L."/>
            <person name="Girlanda M."/>
            <person name="Hayes R.D."/>
            <person name="Keri Z."/>
            <person name="LaButti K."/>
            <person name="Lipzen A."/>
            <person name="Lombard V."/>
            <person name="Magnuson J."/>
            <person name="Maillard F."/>
            <person name="Murat C."/>
            <person name="Nolan M."/>
            <person name="Ohm R.A."/>
            <person name="Pangilinan J."/>
            <person name="Pereira M.F."/>
            <person name="Perotto S."/>
            <person name="Peter M."/>
            <person name="Pfister S."/>
            <person name="Riley R."/>
            <person name="Sitrit Y."/>
            <person name="Stielow J.B."/>
            <person name="Szollosi G."/>
            <person name="Zifcakova L."/>
            <person name="Stursova M."/>
            <person name="Spatafora J.W."/>
            <person name="Tedersoo L."/>
            <person name="Vaario L.M."/>
            <person name="Yamada A."/>
            <person name="Yan M."/>
            <person name="Wang P."/>
            <person name="Xu J."/>
            <person name="Bruns T."/>
            <person name="Baldrian P."/>
            <person name="Vilgalys R."/>
            <person name="Dunand C."/>
            <person name="Henrissat B."/>
            <person name="Grigoriev I.V."/>
            <person name="Hibbett D."/>
            <person name="Nagy L.G."/>
            <person name="Martin F.M."/>
        </authorList>
    </citation>
    <scope>NUCLEOTIDE SEQUENCE</scope>
    <source>
        <strain evidence="2">BED1</strain>
    </source>
</reference>
<dbReference type="Gene3D" id="3.30.9.10">
    <property type="entry name" value="D-Amino Acid Oxidase, subunit A, domain 2"/>
    <property type="match status" value="1"/>
</dbReference>
<evidence type="ECO:0000259" key="1">
    <source>
        <dbReference type="Pfam" id="PF01266"/>
    </source>
</evidence>
<protein>
    <submittedName>
        <fullName evidence="2">FAD dependent oxidoreductase</fullName>
    </submittedName>
</protein>
<dbReference type="Gene3D" id="3.50.50.60">
    <property type="entry name" value="FAD/NAD(P)-binding domain"/>
    <property type="match status" value="1"/>
</dbReference>
<dbReference type="GO" id="GO:0005737">
    <property type="term" value="C:cytoplasm"/>
    <property type="evidence" value="ECO:0007669"/>
    <property type="project" value="TreeGrafter"/>
</dbReference>
<name>A0AAD4GG06_BOLED</name>
<sequence>MGNAISIICHAFTELLDNVHTFQTLRRRIDAEPGLPVENPTRSFWMYPPSPIARHCSDLPQYADVVVIGSGITGTSVARTLLDRVHAEGKQLPVLLMLEARDVCSGATGRNGGHITPSLYQDFEILRQDHGDAAAHKIIQFRLAHLHELRRAAEEEGVFEQSQWRQVETVDAFFNRDLFAKAKAQVQAYQQALPSEASYYRVYESPEAIEKYDFASDVVGCIASGAGALHPYNFVTGILSNLLKRYPDNFVLCTNTPCTSIVGPSTSDPQYTIVTPKGSVKTPHVIHATNAWSSQLLTPMRGKIIPFLGNMTAQRPGQSIPPETLQRSFIFYEIPVGYDYLTRLPNGGREFMLGGGFAQQGDEGYAAVANTDDSTYIKRVGAHLGGILPRYFGEDNWGREGQPSEGDTSVEWAKGRVKATWSGVLGISADLLPWVGRLSPSISGRPTPPNGDEANIPTAPGEWIAAGYTGEGMVQAWMSGKALAEMVLGREREGNLAEWFPDVLRVSTARWKKAKPEALLDFMSRD</sequence>
<evidence type="ECO:0000313" key="3">
    <source>
        <dbReference type="Proteomes" id="UP001194468"/>
    </source>
</evidence>
<accession>A0AAD4GG06</accession>
<feature type="domain" description="FAD dependent oxidoreductase" evidence="1">
    <location>
        <begin position="64"/>
        <end position="486"/>
    </location>
</feature>
<dbReference type="EMBL" id="WHUW01000012">
    <property type="protein sequence ID" value="KAF8440480.1"/>
    <property type="molecule type" value="Genomic_DNA"/>
</dbReference>